<comment type="catalytic activity">
    <reaction evidence="11">
        <text>N(6)-(pyridoxal phosphate)-L-lysyl-[4-amino-5-hydroxymethyl-2-methylpyrimidine phosphate synthase] + L-histidyl-[4-amino-5-hydroxymethyl-2-methylpyrimidine phosphate synthase] + 2 Fe(3+) + 4 H2O = L-lysyl-[4-amino-5-hydroxymethyl-2-methylpyrimidine phosphate synthase] + (2S)-2-amino-5-hydroxy-4-oxopentanoyl-[4-amino-5-hydroxymethyl-2-methylpyrimidine phosphate synthase] + 4-amino-2-methyl-5-(phosphooxymethyl)pyrimidine + 3-oxopropanoate + 2 Fe(2+) + 2 H(+)</text>
        <dbReference type="Rhea" id="RHEA:65756"/>
        <dbReference type="Rhea" id="RHEA-COMP:16892"/>
        <dbReference type="Rhea" id="RHEA-COMP:16893"/>
        <dbReference type="Rhea" id="RHEA-COMP:16894"/>
        <dbReference type="Rhea" id="RHEA-COMP:16895"/>
        <dbReference type="ChEBI" id="CHEBI:15377"/>
        <dbReference type="ChEBI" id="CHEBI:15378"/>
        <dbReference type="ChEBI" id="CHEBI:29033"/>
        <dbReference type="ChEBI" id="CHEBI:29034"/>
        <dbReference type="ChEBI" id="CHEBI:29969"/>
        <dbReference type="ChEBI" id="CHEBI:29979"/>
        <dbReference type="ChEBI" id="CHEBI:33190"/>
        <dbReference type="ChEBI" id="CHEBI:58354"/>
        <dbReference type="ChEBI" id="CHEBI:143915"/>
        <dbReference type="ChEBI" id="CHEBI:157692"/>
    </reaction>
    <physiologicalReaction direction="left-to-right" evidence="11">
        <dbReference type="Rhea" id="RHEA:65757"/>
    </physiologicalReaction>
</comment>
<evidence type="ECO:0000256" key="11">
    <source>
        <dbReference type="ARBA" id="ARBA00048179"/>
    </source>
</evidence>
<dbReference type="Proteomes" id="UP001165580">
    <property type="component" value="Unassembled WGS sequence"/>
</dbReference>
<keyword evidence="8" id="KW-0784">Thiamine biosynthesis</keyword>
<dbReference type="InterPro" id="IPR015168">
    <property type="entry name" value="SsuA/THI5"/>
</dbReference>
<dbReference type="InterPro" id="IPR027939">
    <property type="entry name" value="NMT1/THI5"/>
</dbReference>
<dbReference type="PROSITE" id="PS51257">
    <property type="entry name" value="PROKAR_LIPOPROTEIN"/>
    <property type="match status" value="1"/>
</dbReference>
<comment type="function">
    <text evidence="1">Responsible for the formation of the pyrimidine heterocycle in the thiamine biosynthesis pathway. Catalyzes the formation of hydroxymethylpyrimidine phosphate (HMP-P) from histidine and pyridoxal phosphate (PLP). The protein uses PLP and the active site histidine to form HMP-P, generating an inactive enzyme. The enzyme can only undergo a single turnover, which suggests it is a suicide enzyme.</text>
</comment>
<dbReference type="PANTHER" id="PTHR31528:SF1">
    <property type="entry name" value="4-AMINO-5-HYDROXYMETHYL-2-METHYLPYRIMIDINE PHOSPHATE SYNTHASE THI11-RELATED"/>
    <property type="match status" value="1"/>
</dbReference>
<gene>
    <name evidence="13" type="ORF">NVV95_12620</name>
</gene>
<evidence type="ECO:0000256" key="5">
    <source>
        <dbReference type="ARBA" id="ARBA00022679"/>
    </source>
</evidence>
<evidence type="ECO:0000256" key="7">
    <source>
        <dbReference type="ARBA" id="ARBA00022898"/>
    </source>
</evidence>
<evidence type="ECO:0000259" key="12">
    <source>
        <dbReference type="Pfam" id="PF09084"/>
    </source>
</evidence>
<keyword evidence="6" id="KW-0479">Metal-binding</keyword>
<dbReference type="SUPFAM" id="SSF53850">
    <property type="entry name" value="Periplasmic binding protein-like II"/>
    <property type="match status" value="1"/>
</dbReference>
<evidence type="ECO:0000256" key="10">
    <source>
        <dbReference type="ARBA" id="ARBA00033171"/>
    </source>
</evidence>
<accession>A0ABT2GGP6</accession>
<comment type="pathway">
    <text evidence="2">Cofactor biosynthesis; thiamine diphosphate biosynthesis.</text>
</comment>
<dbReference type="PANTHER" id="PTHR31528">
    <property type="entry name" value="4-AMINO-5-HYDROXYMETHYL-2-METHYLPYRIMIDINE PHOSPHATE SYNTHASE THI11-RELATED"/>
    <property type="match status" value="1"/>
</dbReference>
<feature type="domain" description="SsuA/THI5-like" evidence="12">
    <location>
        <begin position="59"/>
        <end position="281"/>
    </location>
</feature>
<evidence type="ECO:0000256" key="4">
    <source>
        <dbReference type="ARBA" id="ARBA00011738"/>
    </source>
</evidence>
<proteinExistence type="inferred from homology"/>
<keyword evidence="9" id="KW-0408">Iron</keyword>
<protein>
    <recommendedName>
        <fullName evidence="10">Thiamine pyrimidine synthase</fullName>
    </recommendedName>
</protein>
<comment type="caution">
    <text evidence="13">The sequence shown here is derived from an EMBL/GenBank/DDBJ whole genome shotgun (WGS) entry which is preliminary data.</text>
</comment>
<dbReference type="Gene3D" id="3.40.190.10">
    <property type="entry name" value="Periplasmic binding protein-like II"/>
    <property type="match status" value="2"/>
</dbReference>
<evidence type="ECO:0000256" key="9">
    <source>
        <dbReference type="ARBA" id="ARBA00023004"/>
    </source>
</evidence>
<evidence type="ECO:0000313" key="14">
    <source>
        <dbReference type="Proteomes" id="UP001165580"/>
    </source>
</evidence>
<evidence type="ECO:0000313" key="13">
    <source>
        <dbReference type="EMBL" id="MCS5715390.1"/>
    </source>
</evidence>
<evidence type="ECO:0000256" key="6">
    <source>
        <dbReference type="ARBA" id="ARBA00022723"/>
    </source>
</evidence>
<evidence type="ECO:0000256" key="1">
    <source>
        <dbReference type="ARBA" id="ARBA00003469"/>
    </source>
</evidence>
<name>A0ABT2GGP6_9MICO</name>
<dbReference type="RefSeq" id="WP_259486883.1">
    <property type="nucleotide sequence ID" value="NZ_JANTEZ010000004.1"/>
</dbReference>
<comment type="similarity">
    <text evidence="3">Belongs to the NMT1/THI5 family.</text>
</comment>
<comment type="subunit">
    <text evidence="4">Homodimer.</text>
</comment>
<keyword evidence="7" id="KW-0663">Pyridoxal phosphate</keyword>
<sequence length="387" mass="41215">MKHSTRLTRSRVIGGIGALAATAIVLTGCSSGGSSDSTDSAASGDLTPVSLQLQWFSQAQFAGYYAALDQGFYEDEGLDVTILEGATDIVPIDVLTGGDADYAISWVPKVLGSIEQGAAVTDVAQIFERSGTTQISMKDKNITSAADLKGKTVGSWGYGNEWELFAGMNKAGVKLDDISLVAQAFDMNGFLAGDIDAAQAMTYNEYAQVLETKNPSTGKLFTPDELNVIDWNTEGTAMLQDAIWADSDRLADDSAYADTTVKFIKASIKGWAYARDNAEDAAKIVTASGSQLGESHQLWMTNEVNKLIWPSTSGVGTINQDQWDQTVKIAMDTPNETGATVISEEPPATAFSNEYVEKALSELKDEGVDVMGEGFTPIDVTLKEGGE</sequence>
<dbReference type="Pfam" id="PF09084">
    <property type="entry name" value="NMT1"/>
    <property type="match status" value="1"/>
</dbReference>
<keyword evidence="5" id="KW-0808">Transferase</keyword>
<reference evidence="13" key="1">
    <citation type="submission" date="2022-08" db="EMBL/GenBank/DDBJ databases">
        <authorList>
            <person name="Deng Y."/>
            <person name="Han X.-F."/>
            <person name="Zhang Y.-Q."/>
        </authorList>
    </citation>
    <scope>NUCLEOTIDE SEQUENCE</scope>
    <source>
        <strain evidence="13">CPCC 205716</strain>
    </source>
</reference>
<organism evidence="13 14">
    <name type="scientific">Herbiconiux gentiana</name>
    <dbReference type="NCBI Taxonomy" id="2970912"/>
    <lineage>
        <taxon>Bacteria</taxon>
        <taxon>Bacillati</taxon>
        <taxon>Actinomycetota</taxon>
        <taxon>Actinomycetes</taxon>
        <taxon>Micrococcales</taxon>
        <taxon>Microbacteriaceae</taxon>
        <taxon>Herbiconiux</taxon>
    </lineage>
</organism>
<evidence type="ECO:0000256" key="8">
    <source>
        <dbReference type="ARBA" id="ARBA00022977"/>
    </source>
</evidence>
<evidence type="ECO:0000256" key="2">
    <source>
        <dbReference type="ARBA" id="ARBA00004948"/>
    </source>
</evidence>
<evidence type="ECO:0000256" key="3">
    <source>
        <dbReference type="ARBA" id="ARBA00009406"/>
    </source>
</evidence>
<dbReference type="EMBL" id="JANTEZ010000004">
    <property type="protein sequence ID" value="MCS5715390.1"/>
    <property type="molecule type" value="Genomic_DNA"/>
</dbReference>
<keyword evidence="14" id="KW-1185">Reference proteome</keyword>